<organism evidence="1 2">
    <name type="scientific">Solea senegalensis</name>
    <name type="common">Senegalese sole</name>
    <dbReference type="NCBI Taxonomy" id="28829"/>
    <lineage>
        <taxon>Eukaryota</taxon>
        <taxon>Metazoa</taxon>
        <taxon>Chordata</taxon>
        <taxon>Craniata</taxon>
        <taxon>Vertebrata</taxon>
        <taxon>Euteleostomi</taxon>
        <taxon>Actinopterygii</taxon>
        <taxon>Neopterygii</taxon>
        <taxon>Teleostei</taxon>
        <taxon>Neoteleostei</taxon>
        <taxon>Acanthomorphata</taxon>
        <taxon>Carangaria</taxon>
        <taxon>Pleuronectiformes</taxon>
        <taxon>Pleuronectoidei</taxon>
        <taxon>Soleidae</taxon>
        <taxon>Solea</taxon>
    </lineage>
</organism>
<evidence type="ECO:0000313" key="2">
    <source>
        <dbReference type="Proteomes" id="UP000693946"/>
    </source>
</evidence>
<reference evidence="1 2" key="1">
    <citation type="journal article" date="2021" name="Sci. Rep.">
        <title>Chromosome anchoring in Senegalese sole (Solea senegalensis) reveals sex-associated markers and genome rearrangements in flatfish.</title>
        <authorList>
            <person name="Guerrero-Cozar I."/>
            <person name="Gomez-Garrido J."/>
            <person name="Berbel C."/>
            <person name="Martinez-Blanch J.F."/>
            <person name="Alioto T."/>
            <person name="Claros M.G."/>
            <person name="Gagnaire P.A."/>
            <person name="Manchado M."/>
        </authorList>
    </citation>
    <scope>NUCLEOTIDE SEQUENCE [LARGE SCALE GENOMIC DNA]</scope>
    <source>
        <strain evidence="1">Sse05_10M</strain>
    </source>
</reference>
<evidence type="ECO:0000313" key="1">
    <source>
        <dbReference type="EMBL" id="KAG7494495.1"/>
    </source>
</evidence>
<dbReference type="AlphaFoldDB" id="A0AAV6QNA1"/>
<accession>A0AAV6QNA1</accession>
<sequence length="89" mass="9957">MCRLIVVVCRCTSGDLRVFPYSFHGGKLLLNPNFAVLRLAIFDLKLRRTLWETKQREHYDTMVSTVSLTPPPCAASHGAIHLSDLTVSA</sequence>
<protein>
    <submittedName>
        <fullName evidence="1">Uncharacterized protein</fullName>
    </submittedName>
</protein>
<dbReference type="EMBL" id="JAGKHQ010000016">
    <property type="protein sequence ID" value="KAG7494495.1"/>
    <property type="molecule type" value="Genomic_DNA"/>
</dbReference>
<proteinExistence type="predicted"/>
<comment type="caution">
    <text evidence="1">The sequence shown here is derived from an EMBL/GenBank/DDBJ whole genome shotgun (WGS) entry which is preliminary data.</text>
</comment>
<keyword evidence="2" id="KW-1185">Reference proteome</keyword>
<dbReference type="Proteomes" id="UP000693946">
    <property type="component" value="Linkage Group LG4"/>
</dbReference>
<name>A0AAV6QNA1_SOLSE</name>
<gene>
    <name evidence="1" type="ORF">JOB18_031703</name>
</gene>